<evidence type="ECO:0000313" key="4">
    <source>
        <dbReference type="Proteomes" id="UP001596406"/>
    </source>
</evidence>
<feature type="compositionally biased region" description="Polar residues" evidence="1">
    <location>
        <begin position="116"/>
        <end position="143"/>
    </location>
</feature>
<feature type="compositionally biased region" description="Low complexity" evidence="1">
    <location>
        <begin position="144"/>
        <end position="165"/>
    </location>
</feature>
<proteinExistence type="predicted"/>
<feature type="region of interest" description="Disordered" evidence="1">
    <location>
        <begin position="96"/>
        <end position="168"/>
    </location>
</feature>
<reference evidence="3 4" key="1">
    <citation type="journal article" date="2019" name="Int. J. Syst. Evol. Microbiol.">
        <title>The Global Catalogue of Microorganisms (GCM) 10K type strain sequencing project: providing services to taxonomists for standard genome sequencing and annotation.</title>
        <authorList>
            <consortium name="The Broad Institute Genomics Platform"/>
            <consortium name="The Broad Institute Genome Sequencing Center for Infectious Disease"/>
            <person name="Wu L."/>
            <person name="Ma J."/>
        </authorList>
    </citation>
    <scope>NUCLEOTIDE SEQUENCE [LARGE SCALE GENOMIC DNA]</scope>
    <source>
        <strain evidence="3 4">PSRA2</strain>
    </source>
</reference>
<evidence type="ECO:0000256" key="2">
    <source>
        <dbReference type="SAM" id="Phobius"/>
    </source>
</evidence>
<keyword evidence="2" id="KW-1133">Transmembrane helix</keyword>
<sequence length="343" mass="36766">MQRRAAAVLFVFFLVMGTSAYSVIAMAEEPAIQIEDEGQTYEPGSNFTIGGQEYNLSEVSVGDEPSGTLVYTIDDALQSETFDDGSTVELENGTYLVSTGSAPDPTTAPADGGNVSEENGTAGNATDGNATGENATDGNETADNATDGNATEGNATAGNATGNDTSAPETLVFTEERDVEGILENDTSVANETVAVDDQEYVRVLENNQLVPLSEYLEPAEQRTYEAGDSFEYENRTVTVENVTDSSATVTWRADQTVEQPLEEGGNVTLSSNGSNETYVVNFPGQSESDQRVVFSSNYDAYRQEIERQDYFHERINGLWGVLILSGIAAFVLLAMAYMPVRG</sequence>
<accession>A0ABD5U8T6</accession>
<keyword evidence="2" id="KW-0472">Membrane</keyword>
<dbReference type="Proteomes" id="UP001596406">
    <property type="component" value="Unassembled WGS sequence"/>
</dbReference>
<protein>
    <recommendedName>
        <fullName evidence="5">DUF4178 domain-containing protein</fullName>
    </recommendedName>
</protein>
<gene>
    <name evidence="3" type="ORF">ACFQHK_10685</name>
</gene>
<keyword evidence="2" id="KW-0812">Transmembrane</keyword>
<feature type="transmembrane region" description="Helical" evidence="2">
    <location>
        <begin position="318"/>
        <end position="339"/>
    </location>
</feature>
<evidence type="ECO:0000313" key="3">
    <source>
        <dbReference type="EMBL" id="MFC6836974.1"/>
    </source>
</evidence>
<name>A0ABD5U8T6_9EURY</name>
<evidence type="ECO:0000256" key="1">
    <source>
        <dbReference type="SAM" id="MobiDB-lite"/>
    </source>
</evidence>
<comment type="caution">
    <text evidence="3">The sequence shown here is derived from an EMBL/GenBank/DDBJ whole genome shotgun (WGS) entry which is preliminary data.</text>
</comment>
<organism evidence="3 4">
    <name type="scientific">Halomarina ordinaria</name>
    <dbReference type="NCBI Taxonomy" id="3033939"/>
    <lineage>
        <taxon>Archaea</taxon>
        <taxon>Methanobacteriati</taxon>
        <taxon>Methanobacteriota</taxon>
        <taxon>Stenosarchaea group</taxon>
        <taxon>Halobacteria</taxon>
        <taxon>Halobacteriales</taxon>
        <taxon>Natronomonadaceae</taxon>
        <taxon>Halomarina</taxon>
    </lineage>
</organism>
<dbReference type="EMBL" id="JBHSXM010000001">
    <property type="protein sequence ID" value="MFC6836974.1"/>
    <property type="molecule type" value="Genomic_DNA"/>
</dbReference>
<evidence type="ECO:0008006" key="5">
    <source>
        <dbReference type="Google" id="ProtNLM"/>
    </source>
</evidence>
<dbReference type="AlphaFoldDB" id="A0ABD5U8T6"/>
<dbReference type="RefSeq" id="WP_304448647.1">
    <property type="nucleotide sequence ID" value="NZ_JARRAH010000001.1"/>
</dbReference>
<keyword evidence="4" id="KW-1185">Reference proteome</keyword>